<dbReference type="RefSeq" id="WP_114381168.1">
    <property type="nucleotide sequence ID" value="NZ_QPJD01000009.1"/>
</dbReference>
<feature type="compositionally biased region" description="Polar residues" evidence="2">
    <location>
        <begin position="31"/>
        <end position="54"/>
    </location>
</feature>
<evidence type="ECO:0000256" key="3">
    <source>
        <dbReference type="SAM" id="Phobius"/>
    </source>
</evidence>
<evidence type="ECO:0000313" key="7">
    <source>
        <dbReference type="Proteomes" id="UP000252415"/>
    </source>
</evidence>
<sequence length="338" mass="36721">MYRRMKSVWFWAAIITIMAMLAGCSSGNGDMSKSNSGSAANESAMSEQMSNTAATAADSGESEKADAESPADLKGGTDQAAGGGFASETASGTEGFKQKIIYTAALSMEVDDLAAAATSLRNVIHQNGGYILQFQDTRHDGEIGASYTIKVPAAGFMSFIDRVEQIDHREFERNIGGKDVSEEYVDLESRLKARLLVEERLLSMMDKAVKADDLLKFSQQLSEVQEDIERIKGRIRYLDNNVSFSTVELRMYQTDQSIKQAGIDNPHLGGRMSDALAGSTKVVLDGLKLLLVILAGALPVAVLLAVIAVPAVWLLRRKRRVIVGQQKLPEEEQQPPTL</sequence>
<proteinExistence type="predicted"/>
<dbReference type="PROSITE" id="PS51257">
    <property type="entry name" value="PROKAR_LIPOPROTEIN"/>
    <property type="match status" value="1"/>
</dbReference>
<keyword evidence="3" id="KW-1133">Transmembrane helix</keyword>
<dbReference type="EMBL" id="QPJD01000009">
    <property type="protein sequence ID" value="RCW46528.1"/>
    <property type="molecule type" value="Genomic_DNA"/>
</dbReference>
<feature type="signal peptide" evidence="4">
    <location>
        <begin position="1"/>
        <end position="21"/>
    </location>
</feature>
<name>A0A368W1J9_9BACL</name>
<dbReference type="InterPro" id="IPR025645">
    <property type="entry name" value="DUF4349"/>
</dbReference>
<gene>
    <name evidence="6" type="ORF">DFP97_109173</name>
</gene>
<evidence type="ECO:0000256" key="1">
    <source>
        <dbReference type="SAM" id="Coils"/>
    </source>
</evidence>
<dbReference type="AlphaFoldDB" id="A0A368W1J9"/>
<keyword evidence="3" id="KW-0472">Membrane</keyword>
<feature type="coiled-coil region" evidence="1">
    <location>
        <begin position="214"/>
        <end position="241"/>
    </location>
</feature>
<keyword evidence="1" id="KW-0175">Coiled coil</keyword>
<keyword evidence="4" id="KW-0732">Signal</keyword>
<evidence type="ECO:0000256" key="4">
    <source>
        <dbReference type="SAM" id="SignalP"/>
    </source>
</evidence>
<dbReference type="Proteomes" id="UP000252415">
    <property type="component" value="Unassembled WGS sequence"/>
</dbReference>
<keyword evidence="3" id="KW-0812">Transmembrane</keyword>
<evidence type="ECO:0000259" key="5">
    <source>
        <dbReference type="Pfam" id="PF14257"/>
    </source>
</evidence>
<organism evidence="6 7">
    <name type="scientific">Paenibacillus prosopidis</name>
    <dbReference type="NCBI Taxonomy" id="630520"/>
    <lineage>
        <taxon>Bacteria</taxon>
        <taxon>Bacillati</taxon>
        <taxon>Bacillota</taxon>
        <taxon>Bacilli</taxon>
        <taxon>Bacillales</taxon>
        <taxon>Paenibacillaceae</taxon>
        <taxon>Paenibacillus</taxon>
    </lineage>
</organism>
<feature type="chain" id="PRO_5016902768" evidence="4">
    <location>
        <begin position="22"/>
        <end position="338"/>
    </location>
</feature>
<dbReference type="OrthoDB" id="5381491at2"/>
<feature type="region of interest" description="Disordered" evidence="2">
    <location>
        <begin position="31"/>
        <end position="90"/>
    </location>
</feature>
<dbReference type="Pfam" id="PF14257">
    <property type="entry name" value="DUF4349"/>
    <property type="match status" value="1"/>
</dbReference>
<evidence type="ECO:0000313" key="6">
    <source>
        <dbReference type="EMBL" id="RCW46528.1"/>
    </source>
</evidence>
<feature type="transmembrane region" description="Helical" evidence="3">
    <location>
        <begin position="289"/>
        <end position="315"/>
    </location>
</feature>
<protein>
    <submittedName>
        <fullName evidence="6">Uncharacterized protein DUF4349</fullName>
    </submittedName>
</protein>
<comment type="caution">
    <text evidence="6">The sequence shown here is derived from an EMBL/GenBank/DDBJ whole genome shotgun (WGS) entry which is preliminary data.</text>
</comment>
<evidence type="ECO:0000256" key="2">
    <source>
        <dbReference type="SAM" id="MobiDB-lite"/>
    </source>
</evidence>
<accession>A0A368W1J9</accession>
<feature type="domain" description="DUF4349" evidence="5">
    <location>
        <begin position="98"/>
        <end position="313"/>
    </location>
</feature>
<keyword evidence="7" id="KW-1185">Reference proteome</keyword>
<reference evidence="6 7" key="1">
    <citation type="submission" date="2018-07" db="EMBL/GenBank/DDBJ databases">
        <title>Genomic Encyclopedia of Type Strains, Phase III (KMG-III): the genomes of soil and plant-associated and newly described type strains.</title>
        <authorList>
            <person name="Whitman W."/>
        </authorList>
    </citation>
    <scope>NUCLEOTIDE SEQUENCE [LARGE SCALE GENOMIC DNA]</scope>
    <source>
        <strain evidence="6 7">CECT 7506</strain>
    </source>
</reference>